<dbReference type="Gene3D" id="3.30.1330.10">
    <property type="entry name" value="PurM-like, N-terminal domain"/>
    <property type="match status" value="1"/>
</dbReference>
<dbReference type="CDD" id="cd02197">
    <property type="entry name" value="HypE"/>
    <property type="match status" value="1"/>
</dbReference>
<evidence type="ECO:0000313" key="4">
    <source>
        <dbReference type="EMBL" id="MBW4562337.1"/>
    </source>
</evidence>
<dbReference type="SUPFAM" id="SSF55326">
    <property type="entry name" value="PurM N-terminal domain-like"/>
    <property type="match status" value="1"/>
</dbReference>
<dbReference type="InterPro" id="IPR011854">
    <property type="entry name" value="HypE"/>
</dbReference>
<dbReference type="Proteomes" id="UP000715781">
    <property type="component" value="Unassembled WGS sequence"/>
</dbReference>
<dbReference type="PANTHER" id="PTHR30303">
    <property type="entry name" value="HYDROGENASE ISOENZYMES FORMATION PROTEIN HYPE"/>
    <property type="match status" value="1"/>
</dbReference>
<dbReference type="InterPro" id="IPR036676">
    <property type="entry name" value="PurM-like_C_sf"/>
</dbReference>
<gene>
    <name evidence="4" type="primary">hypE</name>
    <name evidence="4" type="ORF">KME32_14530</name>
</gene>
<accession>A0A951UG78</accession>
<dbReference type="InterPro" id="IPR016188">
    <property type="entry name" value="PurM-like_N"/>
</dbReference>
<feature type="domain" description="PurM-like C-terminal" evidence="3">
    <location>
        <begin position="193"/>
        <end position="341"/>
    </location>
</feature>
<dbReference type="GO" id="GO:0051604">
    <property type="term" value="P:protein maturation"/>
    <property type="evidence" value="ECO:0007669"/>
    <property type="project" value="TreeGrafter"/>
</dbReference>
<dbReference type="PANTHER" id="PTHR30303:SF0">
    <property type="entry name" value="CARBAMOYL DEHYDRATASE HYPE"/>
    <property type="match status" value="1"/>
</dbReference>
<dbReference type="Gene3D" id="3.90.650.10">
    <property type="entry name" value="PurM-like C-terminal domain"/>
    <property type="match status" value="1"/>
</dbReference>
<reference evidence="4" key="1">
    <citation type="submission" date="2021-05" db="EMBL/GenBank/DDBJ databases">
        <authorList>
            <person name="Pietrasiak N."/>
            <person name="Ward R."/>
            <person name="Stajich J.E."/>
            <person name="Kurbessoian T."/>
        </authorList>
    </citation>
    <scope>NUCLEOTIDE SEQUENCE</scope>
    <source>
        <strain evidence="4">JT2-VF2</strain>
    </source>
</reference>
<name>A0A951UG78_9NOST</name>
<protein>
    <submittedName>
        <fullName evidence="4">Hydrogenase expression/formation protein HypE</fullName>
    </submittedName>
</protein>
<dbReference type="PIRSF" id="PIRSF005644">
    <property type="entry name" value="Hdrgns_mtr_HypE"/>
    <property type="match status" value="1"/>
</dbReference>
<proteinExistence type="inferred from homology"/>
<sequence>MEASPSTSAQNILFEKLEKIRRRQGKVRDSHITLAHGSGGKAMRDLIEDIFVKSFNNPILSQLEDQARLNLANLMQQGDRLAFTTDSYVVDPLFFPGGDIGELAINGTVNDLAMSGAKPLYLTCSVILEEGLAVETLRRVATSMSIAAKKAGIQIVTGDTKVVHRGAVDKLFINTTGIGVIPRGVEISAHKIQPGDAVIVNGELGNHGTAILIARGELALDSNIESDCQPLHSLVETILNVCPEIHAMRDATRGGLATVLNEFALSSNVGIRLHEESIPVREEVKGVCEILGLDPLYLANEGKVVVVVPSKYAETVLTAMKSHPAGKDACVIGEVIASPPGIVLLKTVFNAERIVDMLVGDQMPRIC</sequence>
<evidence type="ECO:0000259" key="3">
    <source>
        <dbReference type="Pfam" id="PF02769"/>
    </source>
</evidence>
<dbReference type="FunFam" id="3.30.1330.10:FF:000015">
    <property type="entry name" value="Hydrogenase expression/formation protein HypE"/>
    <property type="match status" value="1"/>
</dbReference>
<comment type="caution">
    <text evidence="4">The sequence shown here is derived from an EMBL/GenBank/DDBJ whole genome shotgun (WGS) entry which is preliminary data.</text>
</comment>
<dbReference type="Pfam" id="PF02769">
    <property type="entry name" value="AIRS_C"/>
    <property type="match status" value="1"/>
</dbReference>
<organism evidence="4 5">
    <name type="scientific">Mojavia pulchra JT2-VF2</name>
    <dbReference type="NCBI Taxonomy" id="287848"/>
    <lineage>
        <taxon>Bacteria</taxon>
        <taxon>Bacillati</taxon>
        <taxon>Cyanobacteriota</taxon>
        <taxon>Cyanophyceae</taxon>
        <taxon>Nostocales</taxon>
        <taxon>Nostocaceae</taxon>
    </lineage>
</organism>
<dbReference type="Pfam" id="PF00586">
    <property type="entry name" value="AIRS"/>
    <property type="match status" value="1"/>
</dbReference>
<feature type="domain" description="PurM-like N-terminal" evidence="2">
    <location>
        <begin position="76"/>
        <end position="181"/>
    </location>
</feature>
<evidence type="ECO:0000313" key="5">
    <source>
        <dbReference type="Proteomes" id="UP000715781"/>
    </source>
</evidence>
<dbReference type="SUPFAM" id="SSF56042">
    <property type="entry name" value="PurM C-terminal domain-like"/>
    <property type="match status" value="1"/>
</dbReference>
<dbReference type="AlphaFoldDB" id="A0A951UG78"/>
<evidence type="ECO:0000256" key="1">
    <source>
        <dbReference type="ARBA" id="ARBA00006243"/>
    </source>
</evidence>
<dbReference type="InterPro" id="IPR010918">
    <property type="entry name" value="PurM-like_C_dom"/>
</dbReference>
<dbReference type="InterPro" id="IPR036921">
    <property type="entry name" value="PurM-like_N_sf"/>
</dbReference>
<dbReference type="EMBL" id="JAHHHN010000007">
    <property type="protein sequence ID" value="MBW4562337.1"/>
    <property type="molecule type" value="Genomic_DNA"/>
</dbReference>
<dbReference type="NCBIfam" id="TIGR02124">
    <property type="entry name" value="hypE"/>
    <property type="match status" value="1"/>
</dbReference>
<comment type="similarity">
    <text evidence="1">Belongs to the HypE family.</text>
</comment>
<evidence type="ECO:0000259" key="2">
    <source>
        <dbReference type="Pfam" id="PF00586"/>
    </source>
</evidence>
<reference evidence="4" key="2">
    <citation type="journal article" date="2022" name="Microbiol. Resour. Announc.">
        <title>Metagenome Sequencing to Explore Phylogenomics of Terrestrial Cyanobacteria.</title>
        <authorList>
            <person name="Ward R.D."/>
            <person name="Stajich J.E."/>
            <person name="Johansen J.R."/>
            <person name="Huntemann M."/>
            <person name="Clum A."/>
            <person name="Foster B."/>
            <person name="Foster B."/>
            <person name="Roux S."/>
            <person name="Palaniappan K."/>
            <person name="Varghese N."/>
            <person name="Mukherjee S."/>
            <person name="Reddy T.B.K."/>
            <person name="Daum C."/>
            <person name="Copeland A."/>
            <person name="Chen I.A."/>
            <person name="Ivanova N.N."/>
            <person name="Kyrpides N.C."/>
            <person name="Shapiro N."/>
            <person name="Eloe-Fadrosh E.A."/>
            <person name="Pietrasiak N."/>
        </authorList>
    </citation>
    <scope>NUCLEOTIDE SEQUENCE</scope>
    <source>
        <strain evidence="4">JT2-VF2</strain>
    </source>
</reference>